<evidence type="ECO:0000256" key="1">
    <source>
        <dbReference type="ARBA" id="ARBA00008558"/>
    </source>
</evidence>
<dbReference type="Pfam" id="PF07221">
    <property type="entry name" value="GlcNAc_2-epim"/>
    <property type="match status" value="1"/>
</dbReference>
<dbReference type="EMBL" id="JBGOSP010000002">
    <property type="protein sequence ID" value="MFA3835458.1"/>
    <property type="molecule type" value="Genomic_DNA"/>
</dbReference>
<gene>
    <name evidence="3" type="ORF">ACEG43_04545</name>
</gene>
<keyword evidence="4" id="KW-1185">Reference proteome</keyword>
<protein>
    <submittedName>
        <fullName evidence="3">AGE family epimerase/isomerase</fullName>
    </submittedName>
</protein>
<evidence type="ECO:0000313" key="4">
    <source>
        <dbReference type="Proteomes" id="UP001571476"/>
    </source>
</evidence>
<evidence type="ECO:0000256" key="2">
    <source>
        <dbReference type="ARBA" id="ARBA00023235"/>
    </source>
</evidence>
<comment type="similarity">
    <text evidence="1">Belongs to the N-acylglucosamine 2-epimerase family.</text>
</comment>
<organism evidence="3 4">
    <name type="scientific">Streptomyces aureus</name>
    <dbReference type="NCBI Taxonomy" id="193461"/>
    <lineage>
        <taxon>Bacteria</taxon>
        <taxon>Bacillati</taxon>
        <taxon>Actinomycetota</taxon>
        <taxon>Actinomycetes</taxon>
        <taxon>Kitasatosporales</taxon>
        <taxon>Streptomycetaceae</taxon>
        <taxon>Streptomyces</taxon>
    </lineage>
</organism>
<dbReference type="InterPro" id="IPR008928">
    <property type="entry name" value="6-hairpin_glycosidase_sf"/>
</dbReference>
<reference evidence="3 4" key="1">
    <citation type="submission" date="2024-08" db="EMBL/GenBank/DDBJ databases">
        <title>Genome sequence of Streptomyces aureus CACIA-1.46HGO.</title>
        <authorList>
            <person name="Evangelista-Martinez Z."/>
        </authorList>
    </citation>
    <scope>NUCLEOTIDE SEQUENCE [LARGE SCALE GENOMIC DNA]</scope>
    <source>
        <strain evidence="3 4">CACIA-1.46HGO</strain>
    </source>
</reference>
<dbReference type="Proteomes" id="UP001571476">
    <property type="component" value="Unassembled WGS sequence"/>
</dbReference>
<dbReference type="InterPro" id="IPR010819">
    <property type="entry name" value="AGE/CE"/>
</dbReference>
<dbReference type="Gene3D" id="1.50.10.10">
    <property type="match status" value="1"/>
</dbReference>
<proteinExistence type="inferred from homology"/>
<comment type="caution">
    <text evidence="3">The sequence shown here is derived from an EMBL/GenBank/DDBJ whole genome shotgun (WGS) entry which is preliminary data.</text>
</comment>
<dbReference type="SUPFAM" id="SSF48208">
    <property type="entry name" value="Six-hairpin glycosidases"/>
    <property type="match status" value="1"/>
</dbReference>
<keyword evidence="2" id="KW-0413">Isomerase</keyword>
<sequence length="418" mass="46329">MNHIPRVAGPAWTESPLHHRWLTAESERLLVFFDGAVADERGGFSWLRADGTPDRDRPQDLYACARLVHCFALAHLMGRPGARDLALHGMSALSGAFHDDEHGGWFAAVHPDATPADTTKAGYAHAFVLLAGATATQAGLPGGRALLDEAAATIDRHFWREEEGAALDSYDRTWTTPEDYRGQNSNMHLTEAYLAAAEATGDARFGERALRISDLIIRKHGAAHEWRVPEHFDTDWRPDLAYNSDRPEGPFRPCGSLVGHWLEWARLLVMVRAQTSGAQAAWTTQAARQLFARAVAEGWDAERGGFVYSVDFAGKPVNRQRMHWTIAEAVGAAVFLYRATGDATYESWYRSFWDYAARDVLDRAGGSWWHELDTDGHPATTTWDGRPDLYHAFQATLYARAPQHLGLGEAARQGVIAC</sequence>
<dbReference type="RefSeq" id="WP_372561458.1">
    <property type="nucleotide sequence ID" value="NZ_JBGOSP010000002.1"/>
</dbReference>
<name>A0ABV4SAV3_9ACTN</name>
<evidence type="ECO:0000313" key="3">
    <source>
        <dbReference type="EMBL" id="MFA3835458.1"/>
    </source>
</evidence>
<dbReference type="PANTHER" id="PTHR15108">
    <property type="entry name" value="N-ACYLGLUCOSAMINE-2-EPIMERASE"/>
    <property type="match status" value="1"/>
</dbReference>
<dbReference type="InterPro" id="IPR012341">
    <property type="entry name" value="6hp_glycosidase-like_sf"/>
</dbReference>
<accession>A0ABV4SAV3</accession>